<sequence length="123" mass="13113">MSNHWPGPSDYWSGSGRQPDGHPGYGNEWQHPPGGYPPVPPPYGPPPSRGSTITAMVVAIITTVACCTTNILGIIFAAMALGERDPERAEQLTRWAWTSNIVHVALLVLLISALIVMGVAGEL</sequence>
<evidence type="ECO:0008006" key="5">
    <source>
        <dbReference type="Google" id="ProtNLM"/>
    </source>
</evidence>
<name>A0ABW2KAY5_9ACTN</name>
<accession>A0ABW2KAY5</accession>
<keyword evidence="4" id="KW-1185">Reference proteome</keyword>
<feature type="transmembrane region" description="Helical" evidence="2">
    <location>
        <begin position="101"/>
        <end position="120"/>
    </location>
</feature>
<dbReference type="RefSeq" id="WP_379868223.1">
    <property type="nucleotide sequence ID" value="NZ_JBHTBH010000001.1"/>
</dbReference>
<feature type="compositionally biased region" description="Pro residues" evidence="1">
    <location>
        <begin position="34"/>
        <end position="47"/>
    </location>
</feature>
<gene>
    <name evidence="3" type="ORF">ACFQRF_01780</name>
</gene>
<keyword evidence="2" id="KW-1133">Transmembrane helix</keyword>
<feature type="transmembrane region" description="Helical" evidence="2">
    <location>
        <begin position="53"/>
        <end position="81"/>
    </location>
</feature>
<dbReference type="EMBL" id="JBHTBH010000001">
    <property type="protein sequence ID" value="MFC7326458.1"/>
    <property type="molecule type" value="Genomic_DNA"/>
</dbReference>
<proteinExistence type="predicted"/>
<evidence type="ECO:0000313" key="4">
    <source>
        <dbReference type="Proteomes" id="UP001596540"/>
    </source>
</evidence>
<keyword evidence="2" id="KW-0472">Membrane</keyword>
<organism evidence="3 4">
    <name type="scientific">Marinactinospora rubrisoli</name>
    <dbReference type="NCBI Taxonomy" id="2715399"/>
    <lineage>
        <taxon>Bacteria</taxon>
        <taxon>Bacillati</taxon>
        <taxon>Actinomycetota</taxon>
        <taxon>Actinomycetes</taxon>
        <taxon>Streptosporangiales</taxon>
        <taxon>Nocardiopsidaceae</taxon>
        <taxon>Marinactinospora</taxon>
    </lineage>
</organism>
<evidence type="ECO:0000256" key="1">
    <source>
        <dbReference type="SAM" id="MobiDB-lite"/>
    </source>
</evidence>
<keyword evidence="2" id="KW-0812">Transmembrane</keyword>
<reference evidence="4" key="1">
    <citation type="journal article" date="2019" name="Int. J. Syst. Evol. Microbiol.">
        <title>The Global Catalogue of Microorganisms (GCM) 10K type strain sequencing project: providing services to taxonomists for standard genome sequencing and annotation.</title>
        <authorList>
            <consortium name="The Broad Institute Genomics Platform"/>
            <consortium name="The Broad Institute Genome Sequencing Center for Infectious Disease"/>
            <person name="Wu L."/>
            <person name="Ma J."/>
        </authorList>
    </citation>
    <scope>NUCLEOTIDE SEQUENCE [LARGE SCALE GENOMIC DNA]</scope>
    <source>
        <strain evidence="4">CGMCC 4.7382</strain>
    </source>
</reference>
<comment type="caution">
    <text evidence="3">The sequence shown here is derived from an EMBL/GenBank/DDBJ whole genome shotgun (WGS) entry which is preliminary data.</text>
</comment>
<dbReference type="Proteomes" id="UP001596540">
    <property type="component" value="Unassembled WGS sequence"/>
</dbReference>
<feature type="region of interest" description="Disordered" evidence="1">
    <location>
        <begin position="1"/>
        <end position="47"/>
    </location>
</feature>
<evidence type="ECO:0000256" key="2">
    <source>
        <dbReference type="SAM" id="Phobius"/>
    </source>
</evidence>
<evidence type="ECO:0000313" key="3">
    <source>
        <dbReference type="EMBL" id="MFC7326458.1"/>
    </source>
</evidence>
<protein>
    <recommendedName>
        <fullName evidence="5">DUF4190 domain-containing protein</fullName>
    </recommendedName>
</protein>